<evidence type="ECO:0000313" key="4">
    <source>
        <dbReference type="Proteomes" id="UP001054854"/>
    </source>
</evidence>
<keyword evidence="2" id="KW-1133">Transmembrane helix</keyword>
<dbReference type="EMBL" id="BNEK01000002">
    <property type="protein sequence ID" value="GHJ26422.1"/>
    <property type="molecule type" value="Genomic_DNA"/>
</dbReference>
<evidence type="ECO:0000256" key="2">
    <source>
        <dbReference type="SAM" id="Phobius"/>
    </source>
</evidence>
<feature type="region of interest" description="Disordered" evidence="1">
    <location>
        <begin position="1"/>
        <end position="51"/>
    </location>
</feature>
<proteinExistence type="predicted"/>
<keyword evidence="2" id="KW-0472">Membrane</keyword>
<evidence type="ECO:0000313" key="3">
    <source>
        <dbReference type="EMBL" id="GHJ26422.1"/>
    </source>
</evidence>
<protein>
    <recommendedName>
        <fullName evidence="5">Integral membrane protein</fullName>
    </recommendedName>
</protein>
<dbReference type="Proteomes" id="UP001054854">
    <property type="component" value="Unassembled WGS sequence"/>
</dbReference>
<comment type="caution">
    <text evidence="3">The sequence shown here is derived from an EMBL/GenBank/DDBJ whole genome shotgun (WGS) entry which is preliminary data.</text>
</comment>
<dbReference type="InterPro" id="IPR045512">
    <property type="entry name" value="DUF6480"/>
</dbReference>
<dbReference type="Pfam" id="PF20088">
    <property type="entry name" value="DUF6480"/>
    <property type="match status" value="1"/>
</dbReference>
<keyword evidence="4" id="KW-1185">Reference proteome</keyword>
<sequence length="77" mass="8017">MNQHDPAPDQGPDRSPGFPQSGGVPPEETPPAEGSTLDAGPEETYNPTKGWAKGPTILILVLVLLFVAFCVAFAATV</sequence>
<keyword evidence="2" id="KW-0812">Transmembrane</keyword>
<dbReference type="RefSeq" id="WP_064455952.1">
    <property type="nucleotide sequence ID" value="NZ_BBON01000031.1"/>
</dbReference>
<evidence type="ECO:0000256" key="1">
    <source>
        <dbReference type="SAM" id="MobiDB-lite"/>
    </source>
</evidence>
<reference evidence="3" key="1">
    <citation type="submission" date="2024-05" db="EMBL/GenBank/DDBJ databases">
        <title>Whole genome shotgun sequence of Streptomyces hygroscopicus NBRC 113678.</title>
        <authorList>
            <person name="Komaki H."/>
            <person name="Tamura T."/>
        </authorList>
    </citation>
    <scope>NUCLEOTIDE SEQUENCE</scope>
    <source>
        <strain evidence="3">N11-34</strain>
    </source>
</reference>
<feature type="transmembrane region" description="Helical" evidence="2">
    <location>
        <begin position="57"/>
        <end position="75"/>
    </location>
</feature>
<evidence type="ECO:0008006" key="5">
    <source>
        <dbReference type="Google" id="ProtNLM"/>
    </source>
</evidence>
<name>A0ABQ3TSW5_STRHY</name>
<organism evidence="3 4">
    <name type="scientific">Streptomyces hygroscopicus</name>
    <dbReference type="NCBI Taxonomy" id="1912"/>
    <lineage>
        <taxon>Bacteria</taxon>
        <taxon>Bacillati</taxon>
        <taxon>Actinomycetota</taxon>
        <taxon>Actinomycetes</taxon>
        <taxon>Kitasatosporales</taxon>
        <taxon>Streptomycetaceae</taxon>
        <taxon>Streptomyces</taxon>
        <taxon>Streptomyces violaceusniger group</taxon>
    </lineage>
</organism>
<accession>A0ABQ3TSW5</accession>
<gene>
    <name evidence="3" type="ORF">TPA0910_08550</name>
</gene>